<dbReference type="InterPro" id="IPR043519">
    <property type="entry name" value="NT_sf"/>
</dbReference>
<dbReference type="CDD" id="cd05403">
    <property type="entry name" value="NT_KNTase_like"/>
    <property type="match status" value="1"/>
</dbReference>
<dbReference type="RefSeq" id="WP_110670135.1">
    <property type="nucleotide sequence ID" value="NZ_PYBW01000049.1"/>
</dbReference>
<comment type="caution">
    <text evidence="1">The sequence shown here is derived from an EMBL/GenBank/DDBJ whole genome shotgun (WGS) entry which is preliminary data.</text>
</comment>
<proteinExistence type="predicted"/>
<sequence>MAGPRPGTDAAGYFVREGSPDRVGAEFAPVVAAAVEAVQAAFGPDRLHSAYLYGSIPRGAAEAGRSDLDLLLALRQPPGPADRAAVDALSAALDEQFTQITGVGALLLPVERLLSEAERYDLGWFLACLCIPLLGPDLAKQLPRYRPEDTALARETNGEIADWLPRWRERAAAGADPVALTRGAARKLVRTGLTLVMGRWGGWTSDLAHSAEVFAAYYPEQAPRMRRAAAAARVGSADPAVPALLLDELGPWLAAEYARVHGVKGESRNQSRS</sequence>
<dbReference type="AlphaFoldDB" id="A0A2V4P6D8"/>
<name>A0A2V4P6D8_9ACTN</name>
<reference evidence="1 2" key="1">
    <citation type="submission" date="2018-03" db="EMBL/GenBank/DDBJ databases">
        <title>Bioinformatic expansion and discovery of thiopeptide antibiotics.</title>
        <authorList>
            <person name="Schwalen C.J."/>
            <person name="Hudson G.A."/>
            <person name="Mitchell D.A."/>
        </authorList>
    </citation>
    <scope>NUCLEOTIDE SEQUENCE [LARGE SCALE GENOMIC DNA]</scope>
    <source>
        <strain evidence="1 2">ATCC 21389</strain>
    </source>
</reference>
<evidence type="ECO:0000313" key="2">
    <source>
        <dbReference type="Proteomes" id="UP000248039"/>
    </source>
</evidence>
<gene>
    <name evidence="1" type="ORF">C7C46_15905</name>
</gene>
<dbReference type="Proteomes" id="UP000248039">
    <property type="component" value="Unassembled WGS sequence"/>
</dbReference>
<keyword evidence="2" id="KW-1185">Reference proteome</keyword>
<dbReference type="SUPFAM" id="SSF81301">
    <property type="entry name" value="Nucleotidyltransferase"/>
    <property type="match status" value="1"/>
</dbReference>
<keyword evidence="1" id="KW-0808">Transferase</keyword>
<accession>A0A2V4P6D8</accession>
<dbReference type="GO" id="GO:0016740">
    <property type="term" value="F:transferase activity"/>
    <property type="evidence" value="ECO:0007669"/>
    <property type="project" value="UniProtKB-KW"/>
</dbReference>
<evidence type="ECO:0000313" key="1">
    <source>
        <dbReference type="EMBL" id="PYC78586.1"/>
    </source>
</evidence>
<dbReference type="OrthoDB" id="3422944at2"/>
<protein>
    <submittedName>
        <fullName evidence="1">Nucleotidyltransferase</fullName>
    </submittedName>
</protein>
<dbReference type="EMBL" id="PYBW01000049">
    <property type="protein sequence ID" value="PYC78586.1"/>
    <property type="molecule type" value="Genomic_DNA"/>
</dbReference>
<organism evidence="1 2">
    <name type="scientific">Streptomyces tateyamensis</name>
    <dbReference type="NCBI Taxonomy" id="565073"/>
    <lineage>
        <taxon>Bacteria</taxon>
        <taxon>Bacillati</taxon>
        <taxon>Actinomycetota</taxon>
        <taxon>Actinomycetes</taxon>
        <taxon>Kitasatosporales</taxon>
        <taxon>Streptomycetaceae</taxon>
        <taxon>Streptomyces</taxon>
    </lineage>
</organism>